<proteinExistence type="predicted"/>
<gene>
    <name evidence="2" type="ORF">B0J13DRAFT_236777</name>
    <name evidence="1" type="ORF">B0J13DRAFT_291163</name>
</gene>
<dbReference type="AlphaFoldDB" id="A0A9P9IB72"/>
<sequence>MKETKPFIGTHHLATMLHGCPAEDAVDVTTTIDACARDDGRIDIDIPLTLSRRLSKLPGFEGLDGASEQPPAQG</sequence>
<reference evidence="2" key="1">
    <citation type="journal article" date="2021" name="Nat. Commun.">
        <title>Genetic determinants of endophytism in the Arabidopsis root mycobiome.</title>
        <authorList>
            <person name="Mesny F."/>
            <person name="Miyauchi S."/>
            <person name="Thiergart T."/>
            <person name="Pickel B."/>
            <person name="Atanasova L."/>
            <person name="Karlsson M."/>
            <person name="Huettel B."/>
            <person name="Barry K.W."/>
            <person name="Haridas S."/>
            <person name="Chen C."/>
            <person name="Bauer D."/>
            <person name="Andreopoulos W."/>
            <person name="Pangilinan J."/>
            <person name="LaButti K."/>
            <person name="Riley R."/>
            <person name="Lipzen A."/>
            <person name="Clum A."/>
            <person name="Drula E."/>
            <person name="Henrissat B."/>
            <person name="Kohler A."/>
            <person name="Grigoriev I.V."/>
            <person name="Martin F.M."/>
            <person name="Hacquard S."/>
        </authorList>
    </citation>
    <scope>NUCLEOTIDE SEQUENCE</scope>
    <source>
        <strain evidence="2">MPI-CAGE-AT-0021</strain>
    </source>
</reference>
<keyword evidence="3" id="KW-1185">Reference proteome</keyword>
<evidence type="ECO:0000313" key="1">
    <source>
        <dbReference type="EMBL" id="KAH7110633.1"/>
    </source>
</evidence>
<organism evidence="2 3">
    <name type="scientific">Dactylonectria estremocensis</name>
    <dbReference type="NCBI Taxonomy" id="1079267"/>
    <lineage>
        <taxon>Eukaryota</taxon>
        <taxon>Fungi</taxon>
        <taxon>Dikarya</taxon>
        <taxon>Ascomycota</taxon>
        <taxon>Pezizomycotina</taxon>
        <taxon>Sordariomycetes</taxon>
        <taxon>Hypocreomycetidae</taxon>
        <taxon>Hypocreales</taxon>
        <taxon>Nectriaceae</taxon>
        <taxon>Dactylonectria</taxon>
    </lineage>
</organism>
<dbReference type="Proteomes" id="UP000717696">
    <property type="component" value="Unassembled WGS sequence"/>
</dbReference>
<evidence type="ECO:0000313" key="2">
    <source>
        <dbReference type="EMBL" id="KAH7114978.1"/>
    </source>
</evidence>
<comment type="caution">
    <text evidence="2">The sequence shown here is derived from an EMBL/GenBank/DDBJ whole genome shotgun (WGS) entry which is preliminary data.</text>
</comment>
<name>A0A9P9IB72_9HYPO</name>
<dbReference type="EMBL" id="JAGMUU010000061">
    <property type="protein sequence ID" value="KAH7110633.1"/>
    <property type="molecule type" value="Genomic_DNA"/>
</dbReference>
<protein>
    <submittedName>
        <fullName evidence="2">Uncharacterized protein</fullName>
    </submittedName>
</protein>
<evidence type="ECO:0000313" key="3">
    <source>
        <dbReference type="Proteomes" id="UP000717696"/>
    </source>
</evidence>
<dbReference type="EMBL" id="JAGMUU010000040">
    <property type="protein sequence ID" value="KAH7114978.1"/>
    <property type="molecule type" value="Genomic_DNA"/>
</dbReference>
<accession>A0A9P9IB72</accession>